<comment type="similarity">
    <text evidence="1">Belongs to the type-I restriction system S methylase family.</text>
</comment>
<dbReference type="PATRIC" id="fig|28229.4.peg.3575"/>
<evidence type="ECO:0000256" key="3">
    <source>
        <dbReference type="ARBA" id="ARBA00023125"/>
    </source>
</evidence>
<dbReference type="InterPro" id="IPR044946">
    <property type="entry name" value="Restrct_endonuc_typeI_TRD_sf"/>
</dbReference>
<keyword evidence="2" id="KW-0680">Restriction system</keyword>
<accession>A0A099KCC5</accession>
<comment type="caution">
    <text evidence="5">The sequence shown here is derived from an EMBL/GenBank/DDBJ whole genome shotgun (WGS) entry which is preliminary data.</text>
</comment>
<dbReference type="Gene3D" id="1.10.287.1120">
    <property type="entry name" value="Bipartite methylase S protein"/>
    <property type="match status" value="1"/>
</dbReference>
<dbReference type="SUPFAM" id="SSF116734">
    <property type="entry name" value="DNA methylase specificity domain"/>
    <property type="match status" value="2"/>
</dbReference>
<dbReference type="Gene3D" id="3.90.220.20">
    <property type="entry name" value="DNA methylase specificity domains"/>
    <property type="match status" value="2"/>
</dbReference>
<dbReference type="Pfam" id="PF01420">
    <property type="entry name" value="Methylase_S"/>
    <property type="match status" value="2"/>
</dbReference>
<sequence>MTWANTPLGDLITLQRGHDLPSQKRIDGNTPIMGSSGVTGFHNVSKTLGPGVVVGRSGNSMGEVSYCDVDFWPLNTCLYITDFKGNDPRYIYYLLKTIDFDQFNSGSAQKSLNRNAVYPFEVYSTSDKKEQIAIGQNLSTLEDKIESNSQINQTLEQIAQAIFKTWFVDFEPVKAKIAAREALLAAYAPKAETAVPTATAEQIAKTPSPEEIEKVEQQAAINAISGGGDIVPTEQLQTLADLFPNQLVESELGEIPEGWEVKALDEVAHYQNGLALQKFRPEEGEEFLPVLKISQLKAGFADGKEVAKASIKPSCIVDNGVVVFSWSASLLVDTWCGGKAALNQHLFKVTSKDYPKWFYTMWTKHHLEKFIQIAADKAVTMGHIKRSHLSEAKCAIPTPDLINLDIIESIIQKQIECRLESVTLSDLRDALLPKLLSGEIDLSNNQKAVVNG</sequence>
<dbReference type="CDD" id="cd17267">
    <property type="entry name" value="RMtype1_S_EcoAO83I-TRD1-CR1_like"/>
    <property type="match status" value="1"/>
</dbReference>
<evidence type="ECO:0000256" key="2">
    <source>
        <dbReference type="ARBA" id="ARBA00022747"/>
    </source>
</evidence>
<dbReference type="InterPro" id="IPR052021">
    <property type="entry name" value="Type-I_RS_S_subunit"/>
</dbReference>
<feature type="domain" description="Type I restriction modification DNA specificity" evidence="4">
    <location>
        <begin position="256"/>
        <end position="415"/>
    </location>
</feature>
<evidence type="ECO:0000313" key="5">
    <source>
        <dbReference type="EMBL" id="KGJ88389.1"/>
    </source>
</evidence>
<proteinExistence type="inferred from homology"/>
<dbReference type="InterPro" id="IPR000055">
    <property type="entry name" value="Restrct_endonuc_typeI_TRD"/>
</dbReference>
<dbReference type="PANTHER" id="PTHR30408">
    <property type="entry name" value="TYPE-1 RESTRICTION ENZYME ECOKI SPECIFICITY PROTEIN"/>
    <property type="match status" value="1"/>
</dbReference>
<evidence type="ECO:0000259" key="4">
    <source>
        <dbReference type="Pfam" id="PF01420"/>
    </source>
</evidence>
<evidence type="ECO:0000313" key="6">
    <source>
        <dbReference type="Proteomes" id="UP000029843"/>
    </source>
</evidence>
<dbReference type="RefSeq" id="WP_033095182.1">
    <property type="nucleotide sequence ID" value="NZ_JQED01000047.1"/>
</dbReference>
<dbReference type="GO" id="GO:0003677">
    <property type="term" value="F:DNA binding"/>
    <property type="evidence" value="ECO:0007669"/>
    <property type="project" value="UniProtKB-KW"/>
</dbReference>
<dbReference type="AlphaFoldDB" id="A0A099KCC5"/>
<protein>
    <submittedName>
        <fullName evidence="5">Restriction modification system DNA specificity domain-containing protein</fullName>
    </submittedName>
</protein>
<organism evidence="5 6">
    <name type="scientific">Colwellia psychrerythraea</name>
    <name type="common">Vibrio psychroerythus</name>
    <dbReference type="NCBI Taxonomy" id="28229"/>
    <lineage>
        <taxon>Bacteria</taxon>
        <taxon>Pseudomonadati</taxon>
        <taxon>Pseudomonadota</taxon>
        <taxon>Gammaproteobacteria</taxon>
        <taxon>Alteromonadales</taxon>
        <taxon>Colwelliaceae</taxon>
        <taxon>Colwellia</taxon>
    </lineage>
</organism>
<dbReference type="Proteomes" id="UP000029843">
    <property type="component" value="Unassembled WGS sequence"/>
</dbReference>
<dbReference type="PANTHER" id="PTHR30408:SF13">
    <property type="entry name" value="TYPE I RESTRICTION ENZYME HINDI SPECIFICITY SUBUNIT"/>
    <property type="match status" value="1"/>
</dbReference>
<reference evidence="5 6" key="1">
    <citation type="submission" date="2014-08" db="EMBL/GenBank/DDBJ databases">
        <title>Genomic and Phenotypic Diversity of Colwellia psychrerythraea strains from Disparate Marine Basins.</title>
        <authorList>
            <person name="Techtmann S.M."/>
            <person name="Stelling S.C."/>
            <person name="Utturkar S.M."/>
            <person name="Alshibli N."/>
            <person name="Harris A."/>
            <person name="Brown S.D."/>
            <person name="Hazen T.C."/>
        </authorList>
    </citation>
    <scope>NUCLEOTIDE SEQUENCE [LARGE SCALE GENOMIC DNA]</scope>
    <source>
        <strain evidence="5 6">ND2E</strain>
    </source>
</reference>
<dbReference type="EMBL" id="JQED01000047">
    <property type="protein sequence ID" value="KGJ88389.1"/>
    <property type="molecule type" value="Genomic_DNA"/>
</dbReference>
<dbReference type="GO" id="GO:0009307">
    <property type="term" value="P:DNA restriction-modification system"/>
    <property type="evidence" value="ECO:0007669"/>
    <property type="project" value="UniProtKB-KW"/>
</dbReference>
<feature type="domain" description="Type I restriction modification DNA specificity" evidence="4">
    <location>
        <begin position="2"/>
        <end position="157"/>
    </location>
</feature>
<name>A0A099KCC5_COLPS</name>
<keyword evidence="3" id="KW-0238">DNA-binding</keyword>
<evidence type="ECO:0000256" key="1">
    <source>
        <dbReference type="ARBA" id="ARBA00010923"/>
    </source>
</evidence>
<gene>
    <name evidence="5" type="ORF">ND2E_4225</name>
</gene>
<dbReference type="OrthoDB" id="9798929at2"/>